<organism evidence="1 2">
    <name type="scientific">Dermatophagoides pteronyssinus</name>
    <name type="common">European house dust mite</name>
    <dbReference type="NCBI Taxonomy" id="6956"/>
    <lineage>
        <taxon>Eukaryota</taxon>
        <taxon>Metazoa</taxon>
        <taxon>Ecdysozoa</taxon>
        <taxon>Arthropoda</taxon>
        <taxon>Chelicerata</taxon>
        <taxon>Arachnida</taxon>
        <taxon>Acari</taxon>
        <taxon>Acariformes</taxon>
        <taxon>Sarcoptiformes</taxon>
        <taxon>Astigmata</taxon>
        <taxon>Psoroptidia</taxon>
        <taxon>Analgoidea</taxon>
        <taxon>Pyroglyphidae</taxon>
        <taxon>Dermatophagoidinae</taxon>
        <taxon>Dermatophagoides</taxon>
    </lineage>
</organism>
<reference evidence="1 2" key="1">
    <citation type="journal article" date="2018" name="J. Allergy Clin. Immunol.">
        <title>High-quality assembly of Dermatophagoides pteronyssinus genome and transcriptome reveals a wide range of novel allergens.</title>
        <authorList>
            <person name="Liu X.Y."/>
            <person name="Yang K.Y."/>
            <person name="Wang M.Q."/>
            <person name="Kwok J.S."/>
            <person name="Zeng X."/>
            <person name="Yang Z."/>
            <person name="Xiao X.J."/>
            <person name="Lau C.P."/>
            <person name="Li Y."/>
            <person name="Huang Z.M."/>
            <person name="Ba J.G."/>
            <person name="Yim A.K."/>
            <person name="Ouyang C.Y."/>
            <person name="Ngai S.M."/>
            <person name="Chan T.F."/>
            <person name="Leung E.L."/>
            <person name="Liu L."/>
            <person name="Liu Z.G."/>
            <person name="Tsui S.K."/>
        </authorList>
    </citation>
    <scope>NUCLEOTIDE SEQUENCE [LARGE SCALE GENOMIC DNA]</scope>
    <source>
        <strain evidence="1">Derp</strain>
    </source>
</reference>
<proteinExistence type="predicted"/>
<sequence length="69" mass="8170">MDDGNIFEKPKSPIIKRSFCELIKRLSNFRSRCTIRLRSTKIFPYVPSAKIKYENRSIRFDSIDSLIDN</sequence>
<dbReference type="EMBL" id="NJHN03000044">
    <property type="protein sequence ID" value="KAH9421264.1"/>
    <property type="molecule type" value="Genomic_DNA"/>
</dbReference>
<dbReference type="Proteomes" id="UP000887458">
    <property type="component" value="Unassembled WGS sequence"/>
</dbReference>
<reference evidence="1 2" key="2">
    <citation type="journal article" date="2022" name="Mol. Biol. Evol.">
        <title>Comparative Genomics Reveals Insights into the Divergent Evolution of Astigmatic Mites and Household Pest Adaptations.</title>
        <authorList>
            <person name="Xiong Q."/>
            <person name="Wan A.T."/>
            <person name="Liu X."/>
            <person name="Fung C.S."/>
            <person name="Xiao X."/>
            <person name="Malainual N."/>
            <person name="Hou J."/>
            <person name="Wang L."/>
            <person name="Wang M."/>
            <person name="Yang K.Y."/>
            <person name="Cui Y."/>
            <person name="Leung E.L."/>
            <person name="Nong W."/>
            <person name="Shin S.K."/>
            <person name="Au S.W."/>
            <person name="Jeong K.Y."/>
            <person name="Chew F.T."/>
            <person name="Hui J.H."/>
            <person name="Leung T.F."/>
            <person name="Tungtrongchitr A."/>
            <person name="Zhong N."/>
            <person name="Liu Z."/>
            <person name="Tsui S.K."/>
        </authorList>
    </citation>
    <scope>NUCLEOTIDE SEQUENCE [LARGE SCALE GENOMIC DNA]</scope>
    <source>
        <strain evidence="1">Derp</strain>
    </source>
</reference>
<accession>A0ABQ8JF66</accession>
<gene>
    <name evidence="1" type="ORF">DERP_012837</name>
</gene>
<protein>
    <submittedName>
        <fullName evidence="1">Uncharacterized protein</fullName>
    </submittedName>
</protein>
<name>A0ABQ8JF66_DERPT</name>
<comment type="caution">
    <text evidence="1">The sequence shown here is derived from an EMBL/GenBank/DDBJ whole genome shotgun (WGS) entry which is preliminary data.</text>
</comment>
<evidence type="ECO:0000313" key="2">
    <source>
        <dbReference type="Proteomes" id="UP000887458"/>
    </source>
</evidence>
<keyword evidence="2" id="KW-1185">Reference proteome</keyword>
<evidence type="ECO:0000313" key="1">
    <source>
        <dbReference type="EMBL" id="KAH9421264.1"/>
    </source>
</evidence>